<evidence type="ECO:0000313" key="5">
    <source>
        <dbReference type="EMBL" id="GAA4886305.1"/>
    </source>
</evidence>
<dbReference type="PROSITE" id="PS01124">
    <property type="entry name" value="HTH_ARAC_FAMILY_2"/>
    <property type="match status" value="1"/>
</dbReference>
<dbReference type="Proteomes" id="UP001499988">
    <property type="component" value="Unassembled WGS sequence"/>
</dbReference>
<proteinExistence type="predicted"/>
<evidence type="ECO:0000259" key="4">
    <source>
        <dbReference type="PROSITE" id="PS01124"/>
    </source>
</evidence>
<evidence type="ECO:0000256" key="3">
    <source>
        <dbReference type="ARBA" id="ARBA00023163"/>
    </source>
</evidence>
<evidence type="ECO:0000256" key="2">
    <source>
        <dbReference type="ARBA" id="ARBA00023125"/>
    </source>
</evidence>
<dbReference type="Pfam" id="PF12625">
    <property type="entry name" value="Arabinose_bd"/>
    <property type="match status" value="1"/>
</dbReference>
<evidence type="ECO:0000256" key="1">
    <source>
        <dbReference type="ARBA" id="ARBA00023015"/>
    </source>
</evidence>
<dbReference type="SUPFAM" id="SSF46689">
    <property type="entry name" value="Homeodomain-like"/>
    <property type="match status" value="1"/>
</dbReference>
<protein>
    <recommendedName>
        <fullName evidence="4">HTH araC/xylS-type domain-containing protein</fullName>
    </recommendedName>
</protein>
<name>A0ABP9ESM7_9GAMM</name>
<dbReference type="InterPro" id="IPR032687">
    <property type="entry name" value="AraC-type_N"/>
</dbReference>
<feature type="domain" description="HTH araC/xylS-type" evidence="4">
    <location>
        <begin position="317"/>
        <end position="413"/>
    </location>
</feature>
<evidence type="ECO:0000313" key="6">
    <source>
        <dbReference type="Proteomes" id="UP001499988"/>
    </source>
</evidence>
<dbReference type="InterPro" id="IPR018060">
    <property type="entry name" value="HTH_AraC"/>
</dbReference>
<keyword evidence="2" id="KW-0238">DNA-binding</keyword>
<dbReference type="InterPro" id="IPR009057">
    <property type="entry name" value="Homeodomain-like_sf"/>
</dbReference>
<dbReference type="PANTHER" id="PTHR47894">
    <property type="entry name" value="HTH-TYPE TRANSCRIPTIONAL REGULATOR GADX"/>
    <property type="match status" value="1"/>
</dbReference>
<sequence length="413" mass="46373">MAQSVERTLGKGEVPSSILGISTIYKKPQPIGWGFLLYAKNTKDRPVLSLPFVVKLLQQSMALLSEPNRPHLQRGGQATTLCQGTLTGDRLYPAFDLRLLHRYVVQQLGAAEGQALLQSLTLHPDELDHRPFIFAWQMLAALAWASNRLPGPAAGIRFGLIFRPTDLDLLLPKFAQCRDLAELYELTKQEPALMGWLTDHIERFEADHLCVRCLNVGAIEPAALLFLFEHSVASMLTIARHCCGGSVRLERVCFASPCPGPEAVALYERLLGCAVQFDCDYFEWRLAREQLSAPVNADLTSESLGLFERPEQASLIDRVVAILLRAPHAFPCLEHLAVQLNLSCRTLRRRLRQAGTSYQKIQNMVRCQLALTWLHQQYDIEEISERLGFGDVSNFRHAFKRWLGIPPGQLLDG</sequence>
<dbReference type="EMBL" id="BAABJZ010000064">
    <property type="protein sequence ID" value="GAA4886305.1"/>
    <property type="molecule type" value="Genomic_DNA"/>
</dbReference>
<dbReference type="Gene3D" id="1.10.10.60">
    <property type="entry name" value="Homeodomain-like"/>
    <property type="match status" value="1"/>
</dbReference>
<dbReference type="SMART" id="SM00342">
    <property type="entry name" value="HTH_ARAC"/>
    <property type="match status" value="1"/>
</dbReference>
<organism evidence="5 6">
    <name type="scientific">Ferrimonas pelagia</name>
    <dbReference type="NCBI Taxonomy" id="1177826"/>
    <lineage>
        <taxon>Bacteria</taxon>
        <taxon>Pseudomonadati</taxon>
        <taxon>Pseudomonadota</taxon>
        <taxon>Gammaproteobacteria</taxon>
        <taxon>Alteromonadales</taxon>
        <taxon>Ferrimonadaceae</taxon>
        <taxon>Ferrimonas</taxon>
    </lineage>
</organism>
<keyword evidence="6" id="KW-1185">Reference proteome</keyword>
<keyword evidence="3" id="KW-0804">Transcription</keyword>
<dbReference type="Pfam" id="PF12833">
    <property type="entry name" value="HTH_18"/>
    <property type="match status" value="1"/>
</dbReference>
<comment type="caution">
    <text evidence="5">The sequence shown here is derived from an EMBL/GenBank/DDBJ whole genome shotgun (WGS) entry which is preliminary data.</text>
</comment>
<accession>A0ABP9ESM7</accession>
<reference evidence="6" key="1">
    <citation type="journal article" date="2019" name="Int. J. Syst. Evol. Microbiol.">
        <title>The Global Catalogue of Microorganisms (GCM) 10K type strain sequencing project: providing services to taxonomists for standard genome sequencing and annotation.</title>
        <authorList>
            <consortium name="The Broad Institute Genomics Platform"/>
            <consortium name="The Broad Institute Genome Sequencing Center for Infectious Disease"/>
            <person name="Wu L."/>
            <person name="Ma J."/>
        </authorList>
    </citation>
    <scope>NUCLEOTIDE SEQUENCE [LARGE SCALE GENOMIC DNA]</scope>
    <source>
        <strain evidence="6">JCM 18401</strain>
    </source>
</reference>
<keyword evidence="1" id="KW-0805">Transcription regulation</keyword>
<dbReference type="PANTHER" id="PTHR47894:SF1">
    <property type="entry name" value="HTH-TYPE TRANSCRIPTIONAL REGULATOR VQSM"/>
    <property type="match status" value="1"/>
</dbReference>
<gene>
    <name evidence="5" type="ORF">GCM10023333_19580</name>
</gene>